<comment type="subcellular location">
    <subcellularLocation>
        <location evidence="1 7">Cell membrane</location>
        <topology evidence="1 7">Multi-pass membrane protein</topology>
    </subcellularLocation>
</comment>
<reference evidence="9 10" key="1">
    <citation type="submission" date="2017-02" db="EMBL/GenBank/DDBJ databases">
        <authorList>
            <person name="Peterson S.W."/>
        </authorList>
    </citation>
    <scope>NUCLEOTIDE SEQUENCE [LARGE SCALE GENOMIC DNA]</scope>
    <source>
        <strain evidence="9 10">DSM 21481</strain>
    </source>
</reference>
<evidence type="ECO:0000256" key="2">
    <source>
        <dbReference type="ARBA" id="ARBA00022448"/>
    </source>
</evidence>
<evidence type="ECO:0000256" key="5">
    <source>
        <dbReference type="ARBA" id="ARBA00022989"/>
    </source>
</evidence>
<feature type="transmembrane region" description="Helical" evidence="7">
    <location>
        <begin position="107"/>
        <end position="129"/>
    </location>
</feature>
<feature type="transmembrane region" description="Helical" evidence="7">
    <location>
        <begin position="189"/>
        <end position="215"/>
    </location>
</feature>
<evidence type="ECO:0000256" key="7">
    <source>
        <dbReference type="RuleBase" id="RU363032"/>
    </source>
</evidence>
<dbReference type="SUPFAM" id="SSF160964">
    <property type="entry name" value="MalF N-terminal region-like"/>
    <property type="match status" value="1"/>
</dbReference>
<keyword evidence="3" id="KW-1003">Cell membrane</keyword>
<dbReference type="GO" id="GO:0055085">
    <property type="term" value="P:transmembrane transport"/>
    <property type="evidence" value="ECO:0007669"/>
    <property type="project" value="InterPro"/>
</dbReference>
<dbReference type="Pfam" id="PF00528">
    <property type="entry name" value="BPD_transp_1"/>
    <property type="match status" value="1"/>
</dbReference>
<dbReference type="InterPro" id="IPR000515">
    <property type="entry name" value="MetI-like"/>
</dbReference>
<evidence type="ECO:0000256" key="1">
    <source>
        <dbReference type="ARBA" id="ARBA00004651"/>
    </source>
</evidence>
<dbReference type="AlphaFoldDB" id="A0A1T5LY81"/>
<evidence type="ECO:0000313" key="10">
    <source>
        <dbReference type="Proteomes" id="UP000189777"/>
    </source>
</evidence>
<dbReference type="GO" id="GO:0005886">
    <property type="term" value="C:plasma membrane"/>
    <property type="evidence" value="ECO:0007669"/>
    <property type="project" value="UniProtKB-SubCell"/>
</dbReference>
<keyword evidence="5 7" id="KW-1133">Transmembrane helix</keyword>
<protein>
    <submittedName>
        <fullName evidence="9">Multiple sugar transport system permease protein</fullName>
    </submittedName>
</protein>
<dbReference type="CDD" id="cd06261">
    <property type="entry name" value="TM_PBP2"/>
    <property type="match status" value="1"/>
</dbReference>
<dbReference type="OrthoDB" id="4790574at2"/>
<dbReference type="Gene3D" id="1.10.3720.10">
    <property type="entry name" value="MetI-like"/>
    <property type="match status" value="1"/>
</dbReference>
<keyword evidence="6 7" id="KW-0472">Membrane</keyword>
<dbReference type="RefSeq" id="WP_079576388.1">
    <property type="nucleotide sequence ID" value="NZ_FUZQ01000008.1"/>
</dbReference>
<evidence type="ECO:0000256" key="4">
    <source>
        <dbReference type="ARBA" id="ARBA00022692"/>
    </source>
</evidence>
<dbReference type="PANTHER" id="PTHR30193:SF44">
    <property type="entry name" value="LACTOSE TRANSPORT SYSTEM PERMEASE PROTEIN LACF"/>
    <property type="match status" value="1"/>
</dbReference>
<organism evidence="9 10">
    <name type="scientific">Krasilnikoviella flava</name>
    <dbReference type="NCBI Taxonomy" id="526729"/>
    <lineage>
        <taxon>Bacteria</taxon>
        <taxon>Bacillati</taxon>
        <taxon>Actinomycetota</taxon>
        <taxon>Actinomycetes</taxon>
        <taxon>Micrococcales</taxon>
        <taxon>Promicromonosporaceae</taxon>
        <taxon>Krasilnikoviella</taxon>
    </lineage>
</organism>
<evidence type="ECO:0000256" key="3">
    <source>
        <dbReference type="ARBA" id="ARBA00022475"/>
    </source>
</evidence>
<gene>
    <name evidence="9" type="ORF">SAMN04324258_4033</name>
</gene>
<feature type="transmembrane region" description="Helical" evidence="7">
    <location>
        <begin position="46"/>
        <end position="65"/>
    </location>
</feature>
<comment type="similarity">
    <text evidence="7">Belongs to the binding-protein-dependent transport system permease family.</text>
</comment>
<dbReference type="PROSITE" id="PS50928">
    <property type="entry name" value="ABC_TM1"/>
    <property type="match status" value="1"/>
</dbReference>
<dbReference type="InterPro" id="IPR051393">
    <property type="entry name" value="ABC_transporter_permease"/>
</dbReference>
<evidence type="ECO:0000259" key="8">
    <source>
        <dbReference type="PROSITE" id="PS50928"/>
    </source>
</evidence>
<sequence length="329" mass="35126">MATDVYAGTLAAGEPAAKVTRPSRTRSRRPRPTSGAALYRPWWTPWLWVAPAIIVIGVFGVFPFLNTIVLSFTDARPLGGGGDWVGLDNYSRMVADPAFWLAVRNSVLYAVVAVPLLVVLPLMLAQLVYKKVPAIGFFRTAFYAPVVASMVAVALVWQNLVSENGPVNTALMQVGIIHSPIPFLSDTTLLLLTAVALTVWKGLGWYMIFYLSALASVPKDLYEAASLDGAGTFRQFVHVTVPGVRLTMLLVGIMSGIGSLRVFTEIYILGGATGGVGGQARTLPFYIRDVALDPISGNVGYGAAISVALFVLTIGLAVASHKLGSKEED</sequence>
<feature type="transmembrane region" description="Helical" evidence="7">
    <location>
        <begin position="299"/>
        <end position="319"/>
    </location>
</feature>
<dbReference type="PANTHER" id="PTHR30193">
    <property type="entry name" value="ABC TRANSPORTER PERMEASE PROTEIN"/>
    <property type="match status" value="1"/>
</dbReference>
<dbReference type="EMBL" id="FUZQ01000008">
    <property type="protein sequence ID" value="SKC80569.1"/>
    <property type="molecule type" value="Genomic_DNA"/>
</dbReference>
<evidence type="ECO:0000256" key="6">
    <source>
        <dbReference type="ARBA" id="ARBA00023136"/>
    </source>
</evidence>
<dbReference type="SUPFAM" id="SSF161098">
    <property type="entry name" value="MetI-like"/>
    <property type="match status" value="1"/>
</dbReference>
<dbReference type="InterPro" id="IPR035906">
    <property type="entry name" value="MetI-like_sf"/>
</dbReference>
<keyword evidence="10" id="KW-1185">Reference proteome</keyword>
<proteinExistence type="inferred from homology"/>
<name>A0A1T5LY81_9MICO</name>
<keyword evidence="9" id="KW-0762">Sugar transport</keyword>
<evidence type="ECO:0000313" key="9">
    <source>
        <dbReference type="EMBL" id="SKC80569.1"/>
    </source>
</evidence>
<keyword evidence="4 7" id="KW-0812">Transmembrane</keyword>
<feature type="domain" description="ABC transmembrane type-1" evidence="8">
    <location>
        <begin position="103"/>
        <end position="320"/>
    </location>
</feature>
<dbReference type="STRING" id="526729.SAMN04324258_4033"/>
<feature type="transmembrane region" description="Helical" evidence="7">
    <location>
        <begin position="141"/>
        <end position="160"/>
    </location>
</feature>
<accession>A0A1T5LY81</accession>
<feature type="transmembrane region" description="Helical" evidence="7">
    <location>
        <begin position="236"/>
        <end position="257"/>
    </location>
</feature>
<keyword evidence="2 7" id="KW-0813">Transport</keyword>
<dbReference type="Proteomes" id="UP000189777">
    <property type="component" value="Unassembled WGS sequence"/>
</dbReference>